<proteinExistence type="predicted"/>
<dbReference type="AlphaFoldDB" id="A0AAU8K4G7"/>
<accession>A0AAU8K4G7</accession>
<reference evidence="1" key="1">
    <citation type="submission" date="2024-06" db="EMBL/GenBank/DDBJ databases">
        <title>The genome sequences of Kitasatospora sp. strain HUAS MG31.</title>
        <authorList>
            <person name="Mo P."/>
        </authorList>
    </citation>
    <scope>NUCLEOTIDE SEQUENCE</scope>
    <source>
        <strain evidence="1">HUAS MG31</strain>
    </source>
</reference>
<name>A0AAU8K4G7_9ACTN</name>
<organism evidence="1">
    <name type="scientific">Kitasatospora camelliae</name>
    <dbReference type="NCBI Taxonomy" id="3156397"/>
    <lineage>
        <taxon>Bacteria</taxon>
        <taxon>Bacillati</taxon>
        <taxon>Actinomycetota</taxon>
        <taxon>Actinomycetes</taxon>
        <taxon>Kitasatosporales</taxon>
        <taxon>Streptomycetaceae</taxon>
        <taxon>Kitasatospora</taxon>
    </lineage>
</organism>
<dbReference type="RefSeq" id="WP_354644555.1">
    <property type="nucleotide sequence ID" value="NZ_CP159872.1"/>
</dbReference>
<sequence length="106" mass="11408">MNANDTWPYYEGPAIVVLDDGSEIQVNAVVYDVELPGLLRMWGAGLDQMAGGPALEPVKLAGEGALSVHGVHGRFHVHTFDHATGRLTVTGVGEPPDWPRPRDLPQ</sequence>
<protein>
    <submittedName>
        <fullName evidence="1">Uncharacterized protein</fullName>
    </submittedName>
</protein>
<evidence type="ECO:0000313" key="1">
    <source>
        <dbReference type="EMBL" id="XCM83619.1"/>
    </source>
</evidence>
<dbReference type="EMBL" id="CP159872">
    <property type="protein sequence ID" value="XCM83619.1"/>
    <property type="molecule type" value="Genomic_DNA"/>
</dbReference>
<gene>
    <name evidence="1" type="ORF">ABWK59_34180</name>
</gene>
<dbReference type="KEGG" id="kcm:ABWK59_34180"/>